<keyword evidence="4" id="KW-0732">Signal</keyword>
<keyword evidence="3" id="KW-0813">Transport</keyword>
<dbReference type="OrthoDB" id="9793175at2"/>
<dbReference type="PANTHER" id="PTHR30532:SF1">
    <property type="entry name" value="IRON(3+)-HYDROXAMATE-BINDING PROTEIN FHUD"/>
    <property type="match status" value="1"/>
</dbReference>
<dbReference type="Proteomes" id="UP000256977">
    <property type="component" value="Unassembled WGS sequence"/>
</dbReference>
<dbReference type="InterPro" id="IPR051313">
    <property type="entry name" value="Bact_iron-sidero_bind"/>
</dbReference>
<dbReference type="PROSITE" id="PS50983">
    <property type="entry name" value="FE_B12_PBP"/>
    <property type="match status" value="1"/>
</dbReference>
<evidence type="ECO:0000313" key="8">
    <source>
        <dbReference type="Proteomes" id="UP000256977"/>
    </source>
</evidence>
<sequence>MNKSMKTSALGMVLIVLILMLSACGGSKANNSSGSPETGATSAQPSESAATAQPSESASPEQSAEAAASFPRDVDSAFGKVTLDKKPLKVGLANWMLLEMLLPFDLKQAGITLPFSAANSSLESDVYKQYADKFEELKIIGENTQVNLEAMLAFQPDVIIAGSVSNKEIKQQLEQIAPTAWYDEEKINVRKDWTELLTYMGGVLGQEERAQELINDFRTKQSEGKEKLASRSDETVMFVQVRENAVYVMSAASIPQYYEGLGLTPPDAVKEMEAPSQISLEGLTVINPDHLFLGYFNWTDKSLAALTDEWQDSEVWKGLKAVKNNQVYPLNGELALGIGPIGQAYGIDTVIEAMK</sequence>
<evidence type="ECO:0000313" key="7">
    <source>
        <dbReference type="EMBL" id="RED65327.1"/>
    </source>
</evidence>
<reference evidence="7 8" key="1">
    <citation type="submission" date="2018-07" db="EMBL/GenBank/DDBJ databases">
        <title>Genomic Encyclopedia of Type Strains, Phase III (KMG-III): the genomes of soil and plant-associated and newly described type strains.</title>
        <authorList>
            <person name="Whitman W."/>
        </authorList>
    </citation>
    <scope>NUCLEOTIDE SEQUENCE [LARGE SCALE GENOMIC DNA]</scope>
    <source>
        <strain evidence="7 8">CECT 7287</strain>
    </source>
</reference>
<dbReference type="RefSeq" id="WP_116062992.1">
    <property type="nucleotide sequence ID" value="NZ_QRDZ01000020.1"/>
</dbReference>
<evidence type="ECO:0000256" key="1">
    <source>
        <dbReference type="ARBA" id="ARBA00004196"/>
    </source>
</evidence>
<feature type="compositionally biased region" description="Polar residues" evidence="5">
    <location>
        <begin position="28"/>
        <end position="51"/>
    </location>
</feature>
<dbReference type="Gene3D" id="3.40.50.1980">
    <property type="entry name" value="Nitrogenase molybdenum iron protein domain"/>
    <property type="match status" value="2"/>
</dbReference>
<keyword evidence="8" id="KW-1185">Reference proteome</keyword>
<name>A0A3D9IUJ3_9BACL</name>
<evidence type="ECO:0000256" key="2">
    <source>
        <dbReference type="ARBA" id="ARBA00008814"/>
    </source>
</evidence>
<gene>
    <name evidence="7" type="ORF">DFP98_12076</name>
</gene>
<organism evidence="7 8">
    <name type="scientific">Cohnella phaseoli</name>
    <dbReference type="NCBI Taxonomy" id="456490"/>
    <lineage>
        <taxon>Bacteria</taxon>
        <taxon>Bacillati</taxon>
        <taxon>Bacillota</taxon>
        <taxon>Bacilli</taxon>
        <taxon>Bacillales</taxon>
        <taxon>Paenibacillaceae</taxon>
        <taxon>Cohnella</taxon>
    </lineage>
</organism>
<dbReference type="SUPFAM" id="SSF53807">
    <property type="entry name" value="Helical backbone' metal receptor"/>
    <property type="match status" value="1"/>
</dbReference>
<dbReference type="InterPro" id="IPR002491">
    <property type="entry name" value="ABC_transptr_periplasmic_BD"/>
</dbReference>
<evidence type="ECO:0000256" key="5">
    <source>
        <dbReference type="SAM" id="MobiDB-lite"/>
    </source>
</evidence>
<dbReference type="PROSITE" id="PS51257">
    <property type="entry name" value="PROKAR_LIPOPROTEIN"/>
    <property type="match status" value="1"/>
</dbReference>
<feature type="region of interest" description="Disordered" evidence="5">
    <location>
        <begin position="27"/>
        <end position="66"/>
    </location>
</feature>
<accession>A0A3D9IUJ3</accession>
<comment type="caution">
    <text evidence="7">The sequence shown here is derived from an EMBL/GenBank/DDBJ whole genome shotgun (WGS) entry which is preliminary data.</text>
</comment>
<dbReference type="PANTHER" id="PTHR30532">
    <property type="entry name" value="IRON III DICITRATE-BINDING PERIPLASMIC PROTEIN"/>
    <property type="match status" value="1"/>
</dbReference>
<feature type="domain" description="Fe/B12 periplasmic-binding" evidence="6">
    <location>
        <begin position="89"/>
        <end position="355"/>
    </location>
</feature>
<evidence type="ECO:0000256" key="3">
    <source>
        <dbReference type="ARBA" id="ARBA00022448"/>
    </source>
</evidence>
<dbReference type="Pfam" id="PF01497">
    <property type="entry name" value="Peripla_BP_2"/>
    <property type="match status" value="1"/>
</dbReference>
<evidence type="ECO:0000256" key="4">
    <source>
        <dbReference type="ARBA" id="ARBA00022729"/>
    </source>
</evidence>
<dbReference type="EMBL" id="QRDZ01000020">
    <property type="protein sequence ID" value="RED65327.1"/>
    <property type="molecule type" value="Genomic_DNA"/>
</dbReference>
<protein>
    <submittedName>
        <fullName evidence="7">Iron complex transport system substrate-binding protein</fullName>
    </submittedName>
</protein>
<proteinExistence type="inferred from homology"/>
<dbReference type="GO" id="GO:0030288">
    <property type="term" value="C:outer membrane-bounded periplasmic space"/>
    <property type="evidence" value="ECO:0007669"/>
    <property type="project" value="TreeGrafter"/>
</dbReference>
<dbReference type="AlphaFoldDB" id="A0A3D9IUJ3"/>
<feature type="compositionally biased region" description="Low complexity" evidence="5">
    <location>
        <begin position="52"/>
        <end position="66"/>
    </location>
</feature>
<dbReference type="GO" id="GO:1901678">
    <property type="term" value="P:iron coordination entity transport"/>
    <property type="evidence" value="ECO:0007669"/>
    <property type="project" value="UniProtKB-ARBA"/>
</dbReference>
<comment type="similarity">
    <text evidence="2">Belongs to the bacterial solute-binding protein 8 family.</text>
</comment>
<comment type="subcellular location">
    <subcellularLocation>
        <location evidence="1">Cell envelope</location>
    </subcellularLocation>
</comment>
<evidence type="ECO:0000259" key="6">
    <source>
        <dbReference type="PROSITE" id="PS50983"/>
    </source>
</evidence>